<evidence type="ECO:0000256" key="4">
    <source>
        <dbReference type="ARBA" id="ARBA00022801"/>
    </source>
</evidence>
<dbReference type="InterPro" id="IPR051536">
    <property type="entry name" value="UDG_Type-4/5"/>
</dbReference>
<dbReference type="Proteomes" id="UP000713222">
    <property type="component" value="Unassembled WGS sequence"/>
</dbReference>
<comment type="caution">
    <text evidence="9">The sequence shown here is derived from an EMBL/GenBank/DDBJ whole genome shotgun (WGS) entry which is preliminary data.</text>
</comment>
<keyword evidence="6" id="KW-0411">Iron-sulfur</keyword>
<proteinExistence type="predicted"/>
<evidence type="ECO:0000256" key="7">
    <source>
        <dbReference type="ARBA" id="ARBA00023204"/>
    </source>
</evidence>
<dbReference type="InterPro" id="IPR005122">
    <property type="entry name" value="Uracil-DNA_glycosylase-like"/>
</dbReference>
<evidence type="ECO:0000256" key="6">
    <source>
        <dbReference type="ARBA" id="ARBA00023014"/>
    </source>
</evidence>
<protein>
    <recommendedName>
        <fullName evidence="8">Uracil-DNA glycosylase-like domain-containing protein</fullName>
    </recommendedName>
</protein>
<dbReference type="EMBL" id="RGET01000059">
    <property type="protein sequence ID" value="NBN88163.1"/>
    <property type="molecule type" value="Genomic_DNA"/>
</dbReference>
<gene>
    <name evidence="9" type="ORF">EBV32_03635</name>
</gene>
<dbReference type="Gene3D" id="3.40.470.10">
    <property type="entry name" value="Uracil-DNA glycosylase-like domain"/>
    <property type="match status" value="1"/>
</dbReference>
<evidence type="ECO:0000256" key="3">
    <source>
        <dbReference type="ARBA" id="ARBA00022763"/>
    </source>
</evidence>
<keyword evidence="2" id="KW-0479">Metal-binding</keyword>
<dbReference type="PANTHER" id="PTHR33693">
    <property type="entry name" value="TYPE-5 URACIL-DNA GLYCOSYLASE"/>
    <property type="match status" value="1"/>
</dbReference>
<dbReference type="GO" id="GO:0046872">
    <property type="term" value="F:metal ion binding"/>
    <property type="evidence" value="ECO:0007669"/>
    <property type="project" value="UniProtKB-KW"/>
</dbReference>
<dbReference type="AlphaFoldDB" id="A0A964UYL0"/>
<dbReference type="GO" id="GO:0051539">
    <property type="term" value="F:4 iron, 4 sulfur cluster binding"/>
    <property type="evidence" value="ECO:0007669"/>
    <property type="project" value="UniProtKB-KW"/>
</dbReference>
<dbReference type="Pfam" id="PF03167">
    <property type="entry name" value="UDG"/>
    <property type="match status" value="1"/>
</dbReference>
<dbReference type="PANTHER" id="PTHR33693:SF1">
    <property type="entry name" value="TYPE-4 URACIL-DNA GLYCOSYLASE"/>
    <property type="match status" value="1"/>
</dbReference>
<name>A0A964UYL0_9PROT</name>
<reference evidence="9" key="1">
    <citation type="submission" date="2018-10" db="EMBL/GenBank/DDBJ databases">
        <title>Iterative Subtractive Binning of Freshwater Chronoseries Metagenomes Recovers Nearly Complete Genomes from over Four Hundred Novel Species.</title>
        <authorList>
            <person name="Rodriguez-R L.M."/>
            <person name="Tsementzi D."/>
            <person name="Luo C."/>
            <person name="Konstantinidis K.T."/>
        </authorList>
    </citation>
    <scope>NUCLEOTIDE SEQUENCE</scope>
    <source>
        <strain evidence="9">WB7_6_001</strain>
    </source>
</reference>
<keyword evidence="4" id="KW-0378">Hydrolase</keyword>
<dbReference type="SUPFAM" id="SSF52141">
    <property type="entry name" value="Uracil-DNA glycosylase-like"/>
    <property type="match status" value="1"/>
</dbReference>
<feature type="non-terminal residue" evidence="9">
    <location>
        <position position="82"/>
    </location>
</feature>
<evidence type="ECO:0000313" key="10">
    <source>
        <dbReference type="Proteomes" id="UP000713222"/>
    </source>
</evidence>
<dbReference type="GO" id="GO:0097506">
    <property type="term" value="F:deaminated base DNA N-glycosylase activity"/>
    <property type="evidence" value="ECO:0007669"/>
    <property type="project" value="UniProtKB-ARBA"/>
</dbReference>
<keyword evidence="5" id="KW-0408">Iron</keyword>
<sequence>MDKDHELSKLKKSILKLKKNFPGKNLVFSDGNKDAKVMIIGEAPGRTEDKLQKPFVGRAGKLLDSLLETVNLDRTTVYITNV</sequence>
<keyword evidence="1" id="KW-0004">4Fe-4S</keyword>
<evidence type="ECO:0000313" key="9">
    <source>
        <dbReference type="EMBL" id="NBN88163.1"/>
    </source>
</evidence>
<evidence type="ECO:0000256" key="2">
    <source>
        <dbReference type="ARBA" id="ARBA00022723"/>
    </source>
</evidence>
<accession>A0A964UYL0</accession>
<dbReference type="GO" id="GO:0006281">
    <property type="term" value="P:DNA repair"/>
    <property type="evidence" value="ECO:0007669"/>
    <property type="project" value="UniProtKB-KW"/>
</dbReference>
<feature type="domain" description="Uracil-DNA glycosylase-like" evidence="8">
    <location>
        <begin position="28"/>
        <end position="82"/>
    </location>
</feature>
<evidence type="ECO:0000256" key="1">
    <source>
        <dbReference type="ARBA" id="ARBA00022485"/>
    </source>
</evidence>
<organism evidence="9 10">
    <name type="scientific">Candidatus Fonsibacter lacus</name>
    <dbReference type="NCBI Taxonomy" id="2576439"/>
    <lineage>
        <taxon>Bacteria</taxon>
        <taxon>Pseudomonadati</taxon>
        <taxon>Pseudomonadota</taxon>
        <taxon>Alphaproteobacteria</taxon>
        <taxon>Candidatus Pelagibacterales</taxon>
        <taxon>Candidatus Pelagibacterales incertae sedis</taxon>
        <taxon>Candidatus Fonsibacter</taxon>
    </lineage>
</organism>
<keyword evidence="3" id="KW-0227">DNA damage</keyword>
<evidence type="ECO:0000259" key="8">
    <source>
        <dbReference type="Pfam" id="PF03167"/>
    </source>
</evidence>
<evidence type="ECO:0000256" key="5">
    <source>
        <dbReference type="ARBA" id="ARBA00023004"/>
    </source>
</evidence>
<keyword evidence="7" id="KW-0234">DNA repair</keyword>
<dbReference type="InterPro" id="IPR036895">
    <property type="entry name" value="Uracil-DNA_glycosylase-like_sf"/>
</dbReference>